<proteinExistence type="predicted"/>
<dbReference type="PROSITE" id="PS00141">
    <property type="entry name" value="ASP_PROTEASE"/>
    <property type="match status" value="1"/>
</dbReference>
<dbReference type="SUPFAM" id="SSF50630">
    <property type="entry name" value="Acid proteases"/>
    <property type="match status" value="1"/>
</dbReference>
<protein>
    <recommendedName>
        <fullName evidence="3">Peptidase A2 domain-containing protein</fullName>
    </recommendedName>
</protein>
<reference evidence="1 2" key="1">
    <citation type="submission" date="2014-03" db="EMBL/GenBank/DDBJ databases">
        <title>Draft genome of the hookworm Oesophagostomum dentatum.</title>
        <authorList>
            <person name="Mitreva M."/>
        </authorList>
    </citation>
    <scope>NUCLEOTIDE SEQUENCE [LARGE SCALE GENOMIC DNA]</scope>
    <source>
        <strain evidence="1 2">OD-Hann</strain>
    </source>
</reference>
<dbReference type="GO" id="GO:0004190">
    <property type="term" value="F:aspartic-type endopeptidase activity"/>
    <property type="evidence" value="ECO:0007669"/>
    <property type="project" value="InterPro"/>
</dbReference>
<dbReference type="InterPro" id="IPR001969">
    <property type="entry name" value="Aspartic_peptidase_AS"/>
</dbReference>
<evidence type="ECO:0000313" key="1">
    <source>
        <dbReference type="EMBL" id="KHJ95625.1"/>
    </source>
</evidence>
<dbReference type="Proteomes" id="UP000053660">
    <property type="component" value="Unassembled WGS sequence"/>
</dbReference>
<sequence length="157" mass="17327">MSLLPNELTEAMLLDDEEDQTVGSSIKELAQDTHDLFGKKSVAPIVVMGMQAEALLDTGSETSIAPLALPKLAREKNVDIDAYVEKIPGVRTVVRNASRDRMEFIDTIRMEVELKGRKAFVSFHGKALDDLVILGTNALEVFGMELKQTCKLPQPTR</sequence>
<evidence type="ECO:0008006" key="3">
    <source>
        <dbReference type="Google" id="ProtNLM"/>
    </source>
</evidence>
<dbReference type="EMBL" id="KN549904">
    <property type="protein sequence ID" value="KHJ95625.1"/>
    <property type="molecule type" value="Genomic_DNA"/>
</dbReference>
<dbReference type="AlphaFoldDB" id="A0A0B1TJS9"/>
<name>A0A0B1TJS9_OESDE</name>
<gene>
    <name evidence="1" type="ORF">OESDEN_04426</name>
</gene>
<dbReference type="OrthoDB" id="5870706at2759"/>
<dbReference type="InterPro" id="IPR021109">
    <property type="entry name" value="Peptidase_aspartic_dom_sf"/>
</dbReference>
<evidence type="ECO:0000313" key="2">
    <source>
        <dbReference type="Proteomes" id="UP000053660"/>
    </source>
</evidence>
<accession>A0A0B1TJS9</accession>
<organism evidence="1 2">
    <name type="scientific">Oesophagostomum dentatum</name>
    <name type="common">Nodular worm</name>
    <dbReference type="NCBI Taxonomy" id="61180"/>
    <lineage>
        <taxon>Eukaryota</taxon>
        <taxon>Metazoa</taxon>
        <taxon>Ecdysozoa</taxon>
        <taxon>Nematoda</taxon>
        <taxon>Chromadorea</taxon>
        <taxon>Rhabditida</taxon>
        <taxon>Rhabditina</taxon>
        <taxon>Rhabditomorpha</taxon>
        <taxon>Strongyloidea</taxon>
        <taxon>Strongylidae</taxon>
        <taxon>Oesophagostomum</taxon>
    </lineage>
</organism>
<keyword evidence="2" id="KW-1185">Reference proteome</keyword>
<dbReference type="GO" id="GO:0006508">
    <property type="term" value="P:proteolysis"/>
    <property type="evidence" value="ECO:0007669"/>
    <property type="project" value="InterPro"/>
</dbReference>